<evidence type="ECO:0000313" key="1">
    <source>
        <dbReference type="EMBL" id="JAH79772.1"/>
    </source>
</evidence>
<organism evidence="1">
    <name type="scientific">Anguilla anguilla</name>
    <name type="common">European freshwater eel</name>
    <name type="synonym">Muraena anguilla</name>
    <dbReference type="NCBI Taxonomy" id="7936"/>
    <lineage>
        <taxon>Eukaryota</taxon>
        <taxon>Metazoa</taxon>
        <taxon>Chordata</taxon>
        <taxon>Craniata</taxon>
        <taxon>Vertebrata</taxon>
        <taxon>Euteleostomi</taxon>
        <taxon>Actinopterygii</taxon>
        <taxon>Neopterygii</taxon>
        <taxon>Teleostei</taxon>
        <taxon>Anguilliformes</taxon>
        <taxon>Anguillidae</taxon>
        <taxon>Anguilla</taxon>
    </lineage>
</organism>
<dbReference type="AlphaFoldDB" id="A0A0E9VNZ4"/>
<sequence length="18" mass="2075">MCLPGVELILAKIEYRLL</sequence>
<reference evidence="1" key="2">
    <citation type="journal article" date="2015" name="Fish Shellfish Immunol.">
        <title>Early steps in the European eel (Anguilla anguilla)-Vibrio vulnificus interaction in the gills: Role of the RtxA13 toxin.</title>
        <authorList>
            <person name="Callol A."/>
            <person name="Pajuelo D."/>
            <person name="Ebbesson L."/>
            <person name="Teles M."/>
            <person name="MacKenzie S."/>
            <person name="Amaro C."/>
        </authorList>
    </citation>
    <scope>NUCLEOTIDE SEQUENCE</scope>
</reference>
<accession>A0A0E9VNZ4</accession>
<protein>
    <submittedName>
        <fullName evidence="1">Uncharacterized protein</fullName>
    </submittedName>
</protein>
<proteinExistence type="predicted"/>
<name>A0A0E9VNZ4_ANGAN</name>
<dbReference type="EMBL" id="GBXM01028805">
    <property type="protein sequence ID" value="JAH79772.1"/>
    <property type="molecule type" value="Transcribed_RNA"/>
</dbReference>
<reference evidence="1" key="1">
    <citation type="submission" date="2014-11" db="EMBL/GenBank/DDBJ databases">
        <authorList>
            <person name="Amaro Gonzalez C."/>
        </authorList>
    </citation>
    <scope>NUCLEOTIDE SEQUENCE</scope>
</reference>